<keyword evidence="2" id="KW-1185">Reference proteome</keyword>
<dbReference type="Proteomes" id="UP000297777">
    <property type="component" value="Unassembled WGS sequence"/>
</dbReference>
<dbReference type="AlphaFoldDB" id="A0A4Z1EDN3"/>
<name>A0A4Z1EDN3_9HELO</name>
<reference evidence="1 2" key="1">
    <citation type="submission" date="2017-12" db="EMBL/GenBank/DDBJ databases">
        <title>Comparative genomics of Botrytis spp.</title>
        <authorList>
            <person name="Valero-Jimenez C.A."/>
            <person name="Tapia P."/>
            <person name="Veloso J."/>
            <person name="Silva-Moreno E."/>
            <person name="Staats M."/>
            <person name="Valdes J.H."/>
            <person name="Van Kan J.A.L."/>
        </authorList>
    </citation>
    <scope>NUCLEOTIDE SEQUENCE [LARGE SCALE GENOMIC DNA]</scope>
    <source>
        <strain evidence="1 2">Bt9001</strain>
    </source>
</reference>
<evidence type="ECO:0000313" key="2">
    <source>
        <dbReference type="Proteomes" id="UP000297777"/>
    </source>
</evidence>
<evidence type="ECO:0000313" key="1">
    <source>
        <dbReference type="EMBL" id="TGO09600.1"/>
    </source>
</evidence>
<organism evidence="1 2">
    <name type="scientific">Botrytis tulipae</name>
    <dbReference type="NCBI Taxonomy" id="87230"/>
    <lineage>
        <taxon>Eukaryota</taxon>
        <taxon>Fungi</taxon>
        <taxon>Dikarya</taxon>
        <taxon>Ascomycota</taxon>
        <taxon>Pezizomycotina</taxon>
        <taxon>Leotiomycetes</taxon>
        <taxon>Helotiales</taxon>
        <taxon>Sclerotiniaceae</taxon>
        <taxon>Botrytis</taxon>
    </lineage>
</organism>
<gene>
    <name evidence="1" type="ORF">BTUL_0160g00170</name>
</gene>
<accession>A0A4Z1EDN3</accession>
<sequence>MSSIDGTQADMKDQESSVSGLNIAILWSSAINEGRLDRDNIAPPSPYTLAHENHFRLRIALTIFLCTNDEAADTGVEKDWPC</sequence>
<protein>
    <submittedName>
        <fullName evidence="1">Uncharacterized protein</fullName>
    </submittedName>
</protein>
<comment type="caution">
    <text evidence="1">The sequence shown here is derived from an EMBL/GenBank/DDBJ whole genome shotgun (WGS) entry which is preliminary data.</text>
</comment>
<dbReference type="EMBL" id="PQXH01000160">
    <property type="protein sequence ID" value="TGO09600.1"/>
    <property type="molecule type" value="Genomic_DNA"/>
</dbReference>
<proteinExistence type="predicted"/>